<dbReference type="Proteomes" id="UP001589587">
    <property type="component" value="Unassembled WGS sequence"/>
</dbReference>
<dbReference type="RefSeq" id="WP_054780802.1">
    <property type="nucleotide sequence ID" value="NZ_JBHMAS010000071.1"/>
</dbReference>
<proteinExistence type="predicted"/>
<keyword evidence="3" id="KW-1185">Reference proteome</keyword>
<sequence length="167" mass="18662">MTELKPDFHEVLARTEGPQTTLDVFRRWNEAIDAQDLKAVRSCMADDILVEIPFSESGQVEKGKFRSYSGIDAATEFWAVAFTAEGESAGPCNCEITLSADGMTVFLETYGKLTMATGRDYRNRYIMKMVTENGLVKHVREYYNPIQSAYAFGRPIAGHITVESLSV</sequence>
<feature type="domain" description="SnoaL-like" evidence="1">
    <location>
        <begin position="26"/>
        <end position="137"/>
    </location>
</feature>
<evidence type="ECO:0000259" key="1">
    <source>
        <dbReference type="Pfam" id="PF12680"/>
    </source>
</evidence>
<reference evidence="2 3" key="1">
    <citation type="submission" date="2024-09" db="EMBL/GenBank/DDBJ databases">
        <authorList>
            <person name="Sun Q."/>
            <person name="Mori K."/>
        </authorList>
    </citation>
    <scope>NUCLEOTIDE SEQUENCE [LARGE SCALE GENOMIC DNA]</scope>
    <source>
        <strain evidence="2 3">JCM 11411</strain>
    </source>
</reference>
<dbReference type="InterPro" id="IPR037401">
    <property type="entry name" value="SnoaL-like"/>
</dbReference>
<name>A0ABV5XPD1_9NOCA</name>
<organism evidence="2 3">
    <name type="scientific">Rhodococcus baikonurensis</name>
    <dbReference type="NCBI Taxonomy" id="172041"/>
    <lineage>
        <taxon>Bacteria</taxon>
        <taxon>Bacillati</taxon>
        <taxon>Actinomycetota</taxon>
        <taxon>Actinomycetes</taxon>
        <taxon>Mycobacteriales</taxon>
        <taxon>Nocardiaceae</taxon>
        <taxon>Rhodococcus</taxon>
        <taxon>Rhodococcus erythropolis group</taxon>
    </lineage>
</organism>
<evidence type="ECO:0000313" key="2">
    <source>
        <dbReference type="EMBL" id="MFB9783619.1"/>
    </source>
</evidence>
<dbReference type="InterPro" id="IPR032710">
    <property type="entry name" value="NTF2-like_dom_sf"/>
</dbReference>
<dbReference type="SUPFAM" id="SSF54427">
    <property type="entry name" value="NTF2-like"/>
    <property type="match status" value="1"/>
</dbReference>
<comment type="caution">
    <text evidence="2">The sequence shown here is derived from an EMBL/GenBank/DDBJ whole genome shotgun (WGS) entry which is preliminary data.</text>
</comment>
<dbReference type="Pfam" id="PF12680">
    <property type="entry name" value="SnoaL_2"/>
    <property type="match status" value="1"/>
</dbReference>
<evidence type="ECO:0000313" key="3">
    <source>
        <dbReference type="Proteomes" id="UP001589587"/>
    </source>
</evidence>
<gene>
    <name evidence="2" type="ORF">ACFFQ6_28350</name>
</gene>
<dbReference type="EMBL" id="JBHMAS010000071">
    <property type="protein sequence ID" value="MFB9783619.1"/>
    <property type="molecule type" value="Genomic_DNA"/>
</dbReference>
<accession>A0ABV5XPD1</accession>
<dbReference type="Gene3D" id="3.10.450.50">
    <property type="match status" value="1"/>
</dbReference>
<protein>
    <submittedName>
        <fullName evidence="2">Nuclear transport factor 2 family protein</fullName>
    </submittedName>
</protein>